<reference evidence="2 3" key="1">
    <citation type="submission" date="2016-07" db="EMBL/GenBank/DDBJ databases">
        <title>Pervasive Adenine N6-methylation of Active Genes in Fungi.</title>
        <authorList>
            <consortium name="DOE Joint Genome Institute"/>
            <person name="Mondo S.J."/>
            <person name="Dannebaum R.O."/>
            <person name="Kuo R.C."/>
            <person name="Labutti K."/>
            <person name="Haridas S."/>
            <person name="Kuo A."/>
            <person name="Salamov A."/>
            <person name="Ahrendt S.R."/>
            <person name="Lipzen A."/>
            <person name="Sullivan W."/>
            <person name="Andreopoulos W.B."/>
            <person name="Clum A."/>
            <person name="Lindquist E."/>
            <person name="Daum C."/>
            <person name="Ramamoorthy G.K."/>
            <person name="Gryganskyi A."/>
            <person name="Culley D."/>
            <person name="Magnuson J.K."/>
            <person name="James T.Y."/>
            <person name="O'Malley M.A."/>
            <person name="Stajich J.E."/>
            <person name="Spatafora J.W."/>
            <person name="Visel A."/>
            <person name="Grigoriev I.V."/>
        </authorList>
    </citation>
    <scope>NUCLEOTIDE SEQUENCE [LARGE SCALE GENOMIC DNA]</scope>
    <source>
        <strain evidence="2 3">PL171</strain>
    </source>
</reference>
<accession>A0A1Y2HXF4</accession>
<dbReference type="EMBL" id="MCFL01000006">
    <property type="protein sequence ID" value="ORZ39189.1"/>
    <property type="molecule type" value="Genomic_DNA"/>
</dbReference>
<dbReference type="Proteomes" id="UP000193411">
    <property type="component" value="Unassembled WGS sequence"/>
</dbReference>
<dbReference type="InterPro" id="IPR007877">
    <property type="entry name" value="DUF707"/>
</dbReference>
<proteinExistence type="predicted"/>
<feature type="compositionally biased region" description="Basic and acidic residues" evidence="1">
    <location>
        <begin position="47"/>
        <end position="62"/>
    </location>
</feature>
<organism evidence="2 3">
    <name type="scientific">Catenaria anguillulae PL171</name>
    <dbReference type="NCBI Taxonomy" id="765915"/>
    <lineage>
        <taxon>Eukaryota</taxon>
        <taxon>Fungi</taxon>
        <taxon>Fungi incertae sedis</taxon>
        <taxon>Blastocladiomycota</taxon>
        <taxon>Blastocladiomycetes</taxon>
        <taxon>Blastocladiales</taxon>
        <taxon>Catenariaceae</taxon>
        <taxon>Catenaria</taxon>
    </lineage>
</organism>
<feature type="compositionally biased region" description="Basic and acidic residues" evidence="1">
    <location>
        <begin position="430"/>
        <end position="450"/>
    </location>
</feature>
<dbReference type="STRING" id="765915.A0A1Y2HXF4"/>
<feature type="region of interest" description="Disordered" evidence="1">
    <location>
        <begin position="21"/>
        <end position="73"/>
    </location>
</feature>
<dbReference type="Pfam" id="PF05212">
    <property type="entry name" value="DUF707"/>
    <property type="match status" value="1"/>
</dbReference>
<feature type="region of interest" description="Disordered" evidence="1">
    <location>
        <begin position="430"/>
        <end position="496"/>
    </location>
</feature>
<dbReference type="PANTHER" id="PTHR31210">
    <property type="entry name" value="OS06G0731900 PROTEIN"/>
    <property type="match status" value="1"/>
</dbReference>
<protein>
    <submittedName>
        <fullName evidence="2">Uncharacterized protein</fullName>
    </submittedName>
</protein>
<gene>
    <name evidence="2" type="ORF">BCR44DRAFT_1427391</name>
</gene>
<sequence>MQLANADPRALQSCLAGWNATAATAGPPSSGAKKPDDESGASQPQVHKADDAALDGASKHPSDSSSSPPLTTTQKYGTALFSYLSRERGSFERITDHIAPRSHPLKRRRGLLAVPVSGKSKAQIAPVLARFRQEHFDIMLFHYDAADWSDVPHYNEFTSIRVFGQTKFWFAKRFLVPELVENYDYVFLWDDDVGLDAMWSPTQFVAILQQYGIHAAQPALSEGARPGYPQYETVRFHPETIWKKSVGRFADFVEVMFPVFSREAWQNCIWETIPYDGRSFWGVDNAWYPHCSSLGYCRFAIIDALPVAHLDQRSLYQPQQNNLREFGHYTNMYKRLCSNRPADLDPAATLRVIMICNFIRRRPLGWSFNSLAAMDPIKDGGEKGRKRCPEPSLWPGIENKPWFGDAVDEPVKYQDAWVDKVLARAAQVHIGHDHREKQPEVAEDKKDKPKAVAPRRKSRGKKRARRNGKAGGGKPKPQQQKKTQPVVQQVRADAAA</sequence>
<comment type="caution">
    <text evidence="2">The sequence shown here is derived from an EMBL/GenBank/DDBJ whole genome shotgun (WGS) entry which is preliminary data.</text>
</comment>
<feature type="compositionally biased region" description="Low complexity" evidence="1">
    <location>
        <begin position="475"/>
        <end position="496"/>
    </location>
</feature>
<keyword evidence="3" id="KW-1185">Reference proteome</keyword>
<evidence type="ECO:0000313" key="2">
    <source>
        <dbReference type="EMBL" id="ORZ39189.1"/>
    </source>
</evidence>
<dbReference type="PANTHER" id="PTHR31210:SF43">
    <property type="entry name" value="STORAGE PROTEIN-RELATED"/>
    <property type="match status" value="1"/>
</dbReference>
<dbReference type="AlphaFoldDB" id="A0A1Y2HXF4"/>
<feature type="compositionally biased region" description="Basic residues" evidence="1">
    <location>
        <begin position="453"/>
        <end position="468"/>
    </location>
</feature>
<dbReference type="OrthoDB" id="5553312at2759"/>
<name>A0A1Y2HXF4_9FUNG</name>
<evidence type="ECO:0000256" key="1">
    <source>
        <dbReference type="SAM" id="MobiDB-lite"/>
    </source>
</evidence>
<evidence type="ECO:0000313" key="3">
    <source>
        <dbReference type="Proteomes" id="UP000193411"/>
    </source>
</evidence>